<dbReference type="EMBL" id="HBIB01044212">
    <property type="protein sequence ID" value="CAE0266511.1"/>
    <property type="molecule type" value="Transcribed_RNA"/>
</dbReference>
<sequence>MAGVLGGSAWKEAGVAARYAAFRPSYSKAIFDAIAKFSGKSEESKGETAVDIATGSGQAAFPLSTYFKRVLAVDFSQAQVDAGNSRKEKPDNVTFMLGSAEHSGVDASTADLVTAAQAAHWFDIPAFAAEAKRVLRPQGTLSVWTYDLGALETKEANATFQGFYHDTLDGCWSEKRKIVDARYEPIYEELKHHFGTVEKVTLEMPTTMTIHALVNYIGTWSGYAEYMKVQGRDDPLPSLLDRLVSDLHASSPHEVTKVVWPVTLINARV</sequence>
<dbReference type="Gene3D" id="3.40.50.150">
    <property type="entry name" value="Vaccinia Virus protein VP39"/>
    <property type="match status" value="1"/>
</dbReference>
<proteinExistence type="inferred from homology"/>
<evidence type="ECO:0000259" key="4">
    <source>
        <dbReference type="Pfam" id="PF08241"/>
    </source>
</evidence>
<evidence type="ECO:0000313" key="5">
    <source>
        <dbReference type="EMBL" id="CAE0266511.1"/>
    </source>
</evidence>
<reference evidence="5" key="1">
    <citation type="submission" date="2021-01" db="EMBL/GenBank/DDBJ databases">
        <authorList>
            <person name="Corre E."/>
            <person name="Pelletier E."/>
            <person name="Niang G."/>
            <person name="Scheremetjew M."/>
            <person name="Finn R."/>
            <person name="Kale V."/>
            <person name="Holt S."/>
            <person name="Cochrane G."/>
            <person name="Meng A."/>
            <person name="Brown T."/>
            <person name="Cohen L."/>
        </authorList>
    </citation>
    <scope>NUCLEOTIDE SEQUENCE</scope>
    <source>
        <strain evidence="5">NIES-2562</strain>
    </source>
</reference>
<organism evidence="5">
    <name type="scientific">Palpitomonas bilix</name>
    <dbReference type="NCBI Taxonomy" id="652834"/>
    <lineage>
        <taxon>Eukaryota</taxon>
        <taxon>Eukaryota incertae sedis</taxon>
    </lineage>
</organism>
<dbReference type="SUPFAM" id="SSF53335">
    <property type="entry name" value="S-adenosyl-L-methionine-dependent methyltransferases"/>
    <property type="match status" value="1"/>
</dbReference>
<dbReference type="PANTHER" id="PTHR44942">
    <property type="entry name" value="METHYLTRANSF_11 DOMAIN-CONTAINING PROTEIN"/>
    <property type="match status" value="1"/>
</dbReference>
<dbReference type="Pfam" id="PF08241">
    <property type="entry name" value="Methyltransf_11"/>
    <property type="match status" value="1"/>
</dbReference>
<comment type="similarity">
    <text evidence="1">Belongs to the methyltransferase superfamily.</text>
</comment>
<dbReference type="GO" id="GO:0008757">
    <property type="term" value="F:S-adenosylmethionine-dependent methyltransferase activity"/>
    <property type="evidence" value="ECO:0007669"/>
    <property type="project" value="InterPro"/>
</dbReference>
<dbReference type="InterPro" id="IPR013216">
    <property type="entry name" value="Methyltransf_11"/>
</dbReference>
<evidence type="ECO:0000256" key="1">
    <source>
        <dbReference type="ARBA" id="ARBA00008361"/>
    </source>
</evidence>
<dbReference type="InterPro" id="IPR029063">
    <property type="entry name" value="SAM-dependent_MTases_sf"/>
</dbReference>
<keyword evidence="3" id="KW-0808">Transferase</keyword>
<dbReference type="PANTHER" id="PTHR44942:SF4">
    <property type="entry name" value="METHYLTRANSFERASE TYPE 11 DOMAIN-CONTAINING PROTEIN"/>
    <property type="match status" value="1"/>
</dbReference>
<evidence type="ECO:0000256" key="2">
    <source>
        <dbReference type="ARBA" id="ARBA00022603"/>
    </source>
</evidence>
<name>A0A7S3GHM6_9EUKA</name>
<dbReference type="InterPro" id="IPR051052">
    <property type="entry name" value="Diverse_substrate_MTase"/>
</dbReference>
<evidence type="ECO:0000256" key="3">
    <source>
        <dbReference type="ARBA" id="ARBA00022679"/>
    </source>
</evidence>
<accession>A0A7S3GHM6</accession>
<gene>
    <name evidence="5" type="ORF">PBIL07802_LOCUS28851</name>
</gene>
<feature type="domain" description="Methyltransferase type 11" evidence="4">
    <location>
        <begin position="50"/>
        <end position="142"/>
    </location>
</feature>
<protein>
    <recommendedName>
        <fullName evidence="4">Methyltransferase type 11 domain-containing protein</fullName>
    </recommendedName>
</protein>
<dbReference type="AlphaFoldDB" id="A0A7S3GHM6"/>
<keyword evidence="2" id="KW-0489">Methyltransferase</keyword>
<dbReference type="GO" id="GO:0032259">
    <property type="term" value="P:methylation"/>
    <property type="evidence" value="ECO:0007669"/>
    <property type="project" value="UniProtKB-KW"/>
</dbReference>
<dbReference type="CDD" id="cd02440">
    <property type="entry name" value="AdoMet_MTases"/>
    <property type="match status" value="1"/>
</dbReference>